<dbReference type="AlphaFoldDB" id="A0A1H6V5Q5"/>
<evidence type="ECO:0000313" key="2">
    <source>
        <dbReference type="Proteomes" id="UP000199223"/>
    </source>
</evidence>
<accession>A0A1H6V5Q5</accession>
<dbReference type="Proteomes" id="UP000199223">
    <property type="component" value="Unassembled WGS sequence"/>
</dbReference>
<dbReference type="EMBL" id="FNZA01000003">
    <property type="protein sequence ID" value="SEI98274.1"/>
    <property type="molecule type" value="Genomic_DNA"/>
</dbReference>
<keyword evidence="2" id="KW-1185">Reference proteome</keyword>
<dbReference type="InterPro" id="IPR015947">
    <property type="entry name" value="PUA-like_sf"/>
</dbReference>
<name>A0A1H6V5Q5_9DEIO</name>
<sequence length="508" mass="57200">MASQLNRFVWEMYLDSLEGKQATEYFASLDDYAQRSGLLAPFLSVGDWIVLLADEEQAPEHIPMVKDDLDYVNAIRAAAAATAVGTPEEVRALLTSLVESGTVHLSDAEDDVLDLSDAFVNLPLLSLGLHLAHPDVFLPYGFTGHYHFVPRIAEAFGIALPPVPAKKERLERWLYFAAFCAAFQEFRRANELSLPELLAFMYDFSVNYVAMEQEEELPEPRNTWLLIGGVTNGDLADLDASDAETRTQWQGNLDMRRGDVCLMYVRSPVSSLHSLWRVVEDAYEDPFFHYKHAVQIGQPMPLPRLHFRALAADPLLGENRYVKANLQGASGKALTHAEYERILQMAAALGEVPPTVPHFPVSEVVKLADLSNERDVEVKLVEPLLRRLGLDERNWTRQLPVRMGRGERVYPDYAIGVTGVAPELRVRALVEVKYRAPGERAWREAFLQAKSYGLRLNAIVIMTAAAEGVQVYVRQHDDFIFDSGQFHSWDQLQEGDDVRMLGRIFSSQ</sequence>
<dbReference type="RefSeq" id="WP_092263549.1">
    <property type="nucleotide sequence ID" value="NZ_FNZA01000003.1"/>
</dbReference>
<dbReference type="SUPFAM" id="SSF88697">
    <property type="entry name" value="PUA domain-like"/>
    <property type="match status" value="1"/>
</dbReference>
<protein>
    <recommendedName>
        <fullName evidence="3">Type I restriction enzyme R protein N terminus (HSDR_N)</fullName>
    </recommendedName>
</protein>
<organism evidence="1 2">
    <name type="scientific">Deinococcus reticulitermitis</name>
    <dbReference type="NCBI Taxonomy" id="856736"/>
    <lineage>
        <taxon>Bacteria</taxon>
        <taxon>Thermotogati</taxon>
        <taxon>Deinococcota</taxon>
        <taxon>Deinococci</taxon>
        <taxon>Deinococcales</taxon>
        <taxon>Deinococcaceae</taxon>
        <taxon>Deinococcus</taxon>
    </lineage>
</organism>
<evidence type="ECO:0008006" key="3">
    <source>
        <dbReference type="Google" id="ProtNLM"/>
    </source>
</evidence>
<reference evidence="2" key="1">
    <citation type="submission" date="2016-10" db="EMBL/GenBank/DDBJ databases">
        <authorList>
            <person name="Varghese N."/>
            <person name="Submissions S."/>
        </authorList>
    </citation>
    <scope>NUCLEOTIDE SEQUENCE [LARGE SCALE GENOMIC DNA]</scope>
    <source>
        <strain evidence="2">CGMCC 1.10218</strain>
    </source>
</reference>
<proteinExistence type="predicted"/>
<evidence type="ECO:0000313" key="1">
    <source>
        <dbReference type="EMBL" id="SEI98274.1"/>
    </source>
</evidence>
<dbReference type="OrthoDB" id="53782at2"/>
<dbReference type="STRING" id="856736.SAMN04488058_10314"/>
<gene>
    <name evidence="1" type="ORF">SAMN04488058_10314</name>
</gene>